<accession>A0A6M0H1P8</accession>
<feature type="domain" description="Carrier" evidence="6">
    <location>
        <begin position="1"/>
        <end position="76"/>
    </location>
</feature>
<evidence type="ECO:0000256" key="3">
    <source>
        <dbReference type="ARBA" id="ARBA00022553"/>
    </source>
</evidence>
<dbReference type="PROSITE" id="PS50075">
    <property type="entry name" value="CARRIER"/>
    <property type="match status" value="1"/>
</dbReference>
<dbReference type="GO" id="GO:0070395">
    <property type="term" value="P:lipoteichoic acid biosynthetic process"/>
    <property type="evidence" value="ECO:0007669"/>
    <property type="project" value="UniProtKB-UniRule"/>
</dbReference>
<comment type="caution">
    <text evidence="7">The sequence shown here is derived from an EMBL/GenBank/DDBJ whole genome shotgun (WGS) entry which is preliminary data.</text>
</comment>
<comment type="similarity">
    <text evidence="5">Belongs to the DltC family.</text>
</comment>
<dbReference type="GO" id="GO:0071555">
    <property type="term" value="P:cell wall organization"/>
    <property type="evidence" value="ECO:0007669"/>
    <property type="project" value="UniProtKB-KW"/>
</dbReference>
<keyword evidence="2 5" id="KW-0963">Cytoplasm</keyword>
<dbReference type="UniPathway" id="UPA00556"/>
<keyword evidence="3 5" id="KW-0597">Phosphoprotein</keyword>
<keyword evidence="8" id="KW-1185">Reference proteome</keyword>
<dbReference type="AlphaFoldDB" id="A0A6M0H1P8"/>
<dbReference type="SUPFAM" id="SSF47336">
    <property type="entry name" value="ACP-like"/>
    <property type="match status" value="1"/>
</dbReference>
<evidence type="ECO:0000256" key="5">
    <source>
        <dbReference type="HAMAP-Rule" id="MF_00565"/>
    </source>
</evidence>
<evidence type="ECO:0000256" key="1">
    <source>
        <dbReference type="ARBA" id="ARBA00022450"/>
    </source>
</evidence>
<evidence type="ECO:0000313" key="8">
    <source>
        <dbReference type="Proteomes" id="UP000481872"/>
    </source>
</evidence>
<sequence>MKEKILDIMVEITGVDEIKEDLDIELFEEGIFDSLAIVEFLIELEKQLGLKIEPTEIEREDIETPNKAIEFITKRS</sequence>
<evidence type="ECO:0000256" key="2">
    <source>
        <dbReference type="ARBA" id="ARBA00022490"/>
    </source>
</evidence>
<organism evidence="7 8">
    <name type="scientific">Clostridium senegalense</name>
    <dbReference type="NCBI Taxonomy" id="1465809"/>
    <lineage>
        <taxon>Bacteria</taxon>
        <taxon>Bacillati</taxon>
        <taxon>Bacillota</taxon>
        <taxon>Clostridia</taxon>
        <taxon>Eubacteriales</taxon>
        <taxon>Clostridiaceae</taxon>
        <taxon>Clostridium</taxon>
    </lineage>
</organism>
<dbReference type="GO" id="GO:0016874">
    <property type="term" value="F:ligase activity"/>
    <property type="evidence" value="ECO:0007669"/>
    <property type="project" value="UniProtKB-KW"/>
</dbReference>
<protein>
    <recommendedName>
        <fullName evidence="5">D-alanyl carrier protein</fullName>
        <shortName evidence="5">DCP</shortName>
    </recommendedName>
    <alternativeName>
        <fullName evidence="5">D-alanine--poly(phosphoribitol) ligase subunit 2</fullName>
    </alternativeName>
</protein>
<dbReference type="GO" id="GO:0005737">
    <property type="term" value="C:cytoplasm"/>
    <property type="evidence" value="ECO:0007669"/>
    <property type="project" value="UniProtKB-SubCell"/>
</dbReference>
<evidence type="ECO:0000256" key="4">
    <source>
        <dbReference type="ARBA" id="ARBA00023316"/>
    </source>
</evidence>
<gene>
    <name evidence="5 7" type="primary">dltC</name>
    <name evidence="7" type="ORF">G3M99_07385</name>
</gene>
<dbReference type="EMBL" id="JAAGPU010000011">
    <property type="protein sequence ID" value="NEU04690.1"/>
    <property type="molecule type" value="Genomic_DNA"/>
</dbReference>
<dbReference type="RefSeq" id="WP_061997045.1">
    <property type="nucleotide sequence ID" value="NZ_JAAGPU010000011.1"/>
</dbReference>
<keyword evidence="1 5" id="KW-0596">Phosphopantetheine</keyword>
<dbReference type="InterPro" id="IPR036736">
    <property type="entry name" value="ACP-like_sf"/>
</dbReference>
<dbReference type="InterPro" id="IPR009081">
    <property type="entry name" value="PP-bd_ACP"/>
</dbReference>
<dbReference type="Proteomes" id="UP000481872">
    <property type="component" value="Unassembled WGS sequence"/>
</dbReference>
<proteinExistence type="inferred from homology"/>
<evidence type="ECO:0000259" key="6">
    <source>
        <dbReference type="PROSITE" id="PS50075"/>
    </source>
</evidence>
<dbReference type="GO" id="GO:0036370">
    <property type="term" value="F:D-alanyl carrier activity"/>
    <property type="evidence" value="ECO:0007669"/>
    <property type="project" value="UniProtKB-UniRule"/>
</dbReference>
<dbReference type="NCBIfam" id="TIGR01688">
    <property type="entry name" value="dltC"/>
    <property type="match status" value="1"/>
</dbReference>
<dbReference type="Gene3D" id="1.10.1200.10">
    <property type="entry name" value="ACP-like"/>
    <property type="match status" value="1"/>
</dbReference>
<feature type="modified residue" description="O-(pantetheine 4'-phosphoryl)serine" evidence="5">
    <location>
        <position position="34"/>
    </location>
</feature>
<name>A0A6M0H1P8_9CLOT</name>
<comment type="function">
    <text evidence="5">Carrier protein involved in the D-alanylation of lipoteichoic acid (LTA). The loading of thioester-linked D-alanine onto DltC is catalyzed by D-alanine--D-alanyl carrier protein ligase DltA. The DltC-carried D-alanyl group is further transferred to cell membrane phosphatidylglycerol (PG) by forming an ester bond, probably catalyzed by DltD. D-alanylation of LTA plays an important role in modulating the properties of the cell wall in Gram-positive bacteria, influencing the net charge of the cell wall.</text>
</comment>
<dbReference type="InterPro" id="IPR003230">
    <property type="entry name" value="DltC"/>
</dbReference>
<comment type="subcellular location">
    <subcellularLocation>
        <location evidence="5">Cytoplasm</location>
    </subcellularLocation>
</comment>
<dbReference type="Pfam" id="PF00550">
    <property type="entry name" value="PP-binding"/>
    <property type="match status" value="1"/>
</dbReference>
<comment type="PTM">
    <text evidence="5">4'-phosphopantetheine is transferred from CoA to a specific serine of apo-DCP.</text>
</comment>
<evidence type="ECO:0000313" key="7">
    <source>
        <dbReference type="EMBL" id="NEU04690.1"/>
    </source>
</evidence>
<dbReference type="HAMAP" id="MF_00565">
    <property type="entry name" value="DltC"/>
    <property type="match status" value="1"/>
</dbReference>
<dbReference type="NCBIfam" id="NF003464">
    <property type="entry name" value="PRK05087.1"/>
    <property type="match status" value="1"/>
</dbReference>
<reference evidence="7 8" key="1">
    <citation type="submission" date="2020-02" db="EMBL/GenBank/DDBJ databases">
        <title>Genome assembly of a novel Clostridium senegalense strain.</title>
        <authorList>
            <person name="Gupta T.B."/>
            <person name="Jauregui R."/>
            <person name="Maclean P."/>
            <person name="Nawarathana A."/>
            <person name="Brightwell G."/>
        </authorList>
    </citation>
    <scope>NUCLEOTIDE SEQUENCE [LARGE SCALE GENOMIC DNA]</scope>
    <source>
        <strain evidence="7 8">AGRFS4</strain>
    </source>
</reference>
<keyword evidence="7" id="KW-0436">Ligase</keyword>
<keyword evidence="4 5" id="KW-0961">Cell wall biogenesis/degradation</keyword>
<comment type="pathway">
    <text evidence="5">Cell wall biogenesis; lipoteichoic acid biosynthesis.</text>
</comment>